<comment type="caution">
    <text evidence="2">The sequence shown here is derived from an EMBL/GenBank/DDBJ whole genome shotgun (WGS) entry which is preliminary data.</text>
</comment>
<reference evidence="2 3" key="1">
    <citation type="submission" date="2019-07" db="EMBL/GenBank/DDBJ databases">
        <title>Whole genome shotgun sequence of Gluconobacter wancherniae NBRC 103581.</title>
        <authorList>
            <person name="Hosoyama A."/>
            <person name="Uohara A."/>
            <person name="Ohji S."/>
            <person name="Ichikawa N."/>
        </authorList>
    </citation>
    <scope>NUCLEOTIDE SEQUENCE [LARGE SCALE GENOMIC DNA]</scope>
    <source>
        <strain evidence="2 3">NBRC 103581</strain>
    </source>
</reference>
<dbReference type="RefSeq" id="WP_146794069.1">
    <property type="nucleotide sequence ID" value="NZ_BARC01000004.1"/>
</dbReference>
<dbReference type="EMBL" id="BJUZ01000001">
    <property type="protein sequence ID" value="GEK92937.1"/>
    <property type="molecule type" value="Genomic_DNA"/>
</dbReference>
<keyword evidence="1" id="KW-0472">Membrane</keyword>
<feature type="transmembrane region" description="Helical" evidence="1">
    <location>
        <begin position="40"/>
        <end position="61"/>
    </location>
</feature>
<proteinExistence type="predicted"/>
<keyword evidence="3" id="KW-1185">Reference proteome</keyword>
<protein>
    <submittedName>
        <fullName evidence="2">Uncharacterized protein</fullName>
    </submittedName>
</protein>
<gene>
    <name evidence="2" type="ORF">GWA01_07070</name>
</gene>
<sequence>MSSEDVNDLAGVIADISEEEVEDQEIDPGSEGAKSLMGTILMPLILIGLVCGVMLFIFLSFF</sequence>
<dbReference type="AlphaFoldDB" id="A0A511B561"/>
<evidence type="ECO:0000256" key="1">
    <source>
        <dbReference type="SAM" id="Phobius"/>
    </source>
</evidence>
<keyword evidence="1" id="KW-0812">Transmembrane</keyword>
<keyword evidence="1" id="KW-1133">Transmembrane helix</keyword>
<dbReference type="Proteomes" id="UP000321230">
    <property type="component" value="Unassembled WGS sequence"/>
</dbReference>
<evidence type="ECO:0000313" key="3">
    <source>
        <dbReference type="Proteomes" id="UP000321230"/>
    </source>
</evidence>
<accession>A0A511B561</accession>
<evidence type="ECO:0000313" key="2">
    <source>
        <dbReference type="EMBL" id="GEK92937.1"/>
    </source>
</evidence>
<name>A0A511B561_9PROT</name>
<organism evidence="2 3">
    <name type="scientific">Gluconobacter wancherniae NBRC 103581</name>
    <dbReference type="NCBI Taxonomy" id="656744"/>
    <lineage>
        <taxon>Bacteria</taxon>
        <taxon>Pseudomonadati</taxon>
        <taxon>Pseudomonadota</taxon>
        <taxon>Alphaproteobacteria</taxon>
        <taxon>Acetobacterales</taxon>
        <taxon>Acetobacteraceae</taxon>
        <taxon>Gluconobacter</taxon>
    </lineage>
</organism>